<gene>
    <name evidence="2" type="ORF">J2Z56_001371</name>
    <name evidence="3" type="ORF">J2Z57_001197</name>
</gene>
<dbReference type="CDD" id="cd02238">
    <property type="entry name" value="cupin_KdgF"/>
    <property type="match status" value="1"/>
</dbReference>
<feature type="domain" description="Cupin type-2" evidence="1">
    <location>
        <begin position="39"/>
        <end position="96"/>
    </location>
</feature>
<dbReference type="Proteomes" id="UP001138672">
    <property type="component" value="Unassembled WGS sequence"/>
</dbReference>
<dbReference type="PANTHER" id="PTHR40112:SF1">
    <property type="entry name" value="H2HPP ISOMERASE"/>
    <property type="match status" value="1"/>
</dbReference>
<dbReference type="InterPro" id="IPR014710">
    <property type="entry name" value="RmlC-like_jellyroll"/>
</dbReference>
<evidence type="ECO:0000313" key="5">
    <source>
        <dbReference type="Proteomes" id="UP001231587"/>
    </source>
</evidence>
<accession>A0A9X0YI90</accession>
<keyword evidence="2" id="KW-0223">Dioxygenase</keyword>
<name>A0A9X0YI90_9FLAO</name>
<dbReference type="EMBL" id="JAGGJQ010000003">
    <property type="protein sequence ID" value="MBP1839460.1"/>
    <property type="molecule type" value="Genomic_DNA"/>
</dbReference>
<protein>
    <submittedName>
        <fullName evidence="2">Quercetin dioxygenase-like cupin family protein</fullName>
    </submittedName>
</protein>
<dbReference type="InterPro" id="IPR025499">
    <property type="entry name" value="KdgF"/>
</dbReference>
<proteinExistence type="predicted"/>
<dbReference type="PIRSF" id="PIRSF029883">
    <property type="entry name" value="KdgF"/>
    <property type="match status" value="1"/>
</dbReference>
<organism evidence="2 4">
    <name type="scientific">Formosa algae</name>
    <dbReference type="NCBI Taxonomy" id="225843"/>
    <lineage>
        <taxon>Bacteria</taxon>
        <taxon>Pseudomonadati</taxon>
        <taxon>Bacteroidota</taxon>
        <taxon>Flavobacteriia</taxon>
        <taxon>Flavobacteriales</taxon>
        <taxon>Flavobacteriaceae</taxon>
        <taxon>Formosa</taxon>
    </lineage>
</organism>
<reference evidence="2" key="1">
    <citation type="submission" date="2021-03" db="EMBL/GenBank/DDBJ databases">
        <title>Genomic Encyclopedia of Type Strains, Phase IV (KMG-IV): sequencing the most valuable type-strain genomes for metagenomic binning, comparative biology and taxonomic classification.</title>
        <authorList>
            <person name="Goeker M."/>
        </authorList>
    </citation>
    <scope>NUCLEOTIDE SEQUENCE</scope>
    <source>
        <strain evidence="2">DSM 15523</strain>
        <strain evidence="3 5">DSM 16476</strain>
    </source>
</reference>
<keyword evidence="5" id="KW-1185">Reference proteome</keyword>
<dbReference type="SUPFAM" id="SSF51182">
    <property type="entry name" value="RmlC-like cupins"/>
    <property type="match status" value="1"/>
</dbReference>
<evidence type="ECO:0000313" key="2">
    <source>
        <dbReference type="EMBL" id="MBP1839460.1"/>
    </source>
</evidence>
<dbReference type="Pfam" id="PF07883">
    <property type="entry name" value="Cupin_2"/>
    <property type="match status" value="1"/>
</dbReference>
<sequence>MERFSEKYIITKDMEWEALGGGVSRKFLGYDNQIMMVQVKFEEGALGSPHQHFHTQATYCVSGKFEFEIDGVKQIVEAGDGVYIEPNLMHSAVCLEEGMLIDTFSPVREDFLTGGGVSYFGDKEEA</sequence>
<evidence type="ECO:0000313" key="3">
    <source>
        <dbReference type="EMBL" id="MDQ0334764.1"/>
    </source>
</evidence>
<dbReference type="InterPro" id="IPR013096">
    <property type="entry name" value="Cupin_2"/>
</dbReference>
<dbReference type="EMBL" id="JAUSUU010000003">
    <property type="protein sequence ID" value="MDQ0334764.1"/>
    <property type="molecule type" value="Genomic_DNA"/>
</dbReference>
<comment type="caution">
    <text evidence="2">The sequence shown here is derived from an EMBL/GenBank/DDBJ whole genome shotgun (WGS) entry which is preliminary data.</text>
</comment>
<dbReference type="GO" id="GO:0051213">
    <property type="term" value="F:dioxygenase activity"/>
    <property type="evidence" value="ECO:0007669"/>
    <property type="project" value="UniProtKB-KW"/>
</dbReference>
<dbReference type="PANTHER" id="PTHR40112">
    <property type="entry name" value="H2HPP ISOMERASE"/>
    <property type="match status" value="1"/>
</dbReference>
<keyword evidence="2" id="KW-0560">Oxidoreductase</keyword>
<dbReference type="OrthoDB" id="9811153at2"/>
<dbReference type="InterPro" id="IPR011051">
    <property type="entry name" value="RmlC_Cupin_sf"/>
</dbReference>
<dbReference type="AlphaFoldDB" id="A0A9X0YI90"/>
<dbReference type="InterPro" id="IPR052535">
    <property type="entry name" value="Bacilysin_H2HPP_isomerase"/>
</dbReference>
<dbReference type="Gene3D" id="2.60.120.10">
    <property type="entry name" value="Jelly Rolls"/>
    <property type="match status" value="1"/>
</dbReference>
<dbReference type="RefSeq" id="WP_057778126.1">
    <property type="nucleotide sequence ID" value="NZ_JAGGJQ010000003.1"/>
</dbReference>
<evidence type="ECO:0000259" key="1">
    <source>
        <dbReference type="Pfam" id="PF07883"/>
    </source>
</evidence>
<dbReference type="Proteomes" id="UP001231587">
    <property type="component" value="Unassembled WGS sequence"/>
</dbReference>
<evidence type="ECO:0000313" key="4">
    <source>
        <dbReference type="Proteomes" id="UP001138672"/>
    </source>
</evidence>